<dbReference type="InterPro" id="IPR005135">
    <property type="entry name" value="Endo/exonuclease/phosphatase"/>
</dbReference>
<name>A0AAV4XM37_CAEEX</name>
<evidence type="ECO:0000313" key="4">
    <source>
        <dbReference type="Proteomes" id="UP001054945"/>
    </source>
</evidence>
<protein>
    <submittedName>
        <fullName evidence="3">RNA-directed DNA polymerase from mobile element jockey</fullName>
    </submittedName>
</protein>
<organism evidence="3 4">
    <name type="scientific">Caerostris extrusa</name>
    <name type="common">Bark spider</name>
    <name type="synonym">Caerostris bankana</name>
    <dbReference type="NCBI Taxonomy" id="172846"/>
    <lineage>
        <taxon>Eukaryota</taxon>
        <taxon>Metazoa</taxon>
        <taxon>Ecdysozoa</taxon>
        <taxon>Arthropoda</taxon>
        <taxon>Chelicerata</taxon>
        <taxon>Arachnida</taxon>
        <taxon>Araneae</taxon>
        <taxon>Araneomorphae</taxon>
        <taxon>Entelegynae</taxon>
        <taxon>Araneoidea</taxon>
        <taxon>Araneidae</taxon>
        <taxon>Caerostris</taxon>
    </lineage>
</organism>
<feature type="region of interest" description="Disordered" evidence="1">
    <location>
        <begin position="186"/>
        <end position="205"/>
    </location>
</feature>
<keyword evidence="4" id="KW-1185">Reference proteome</keyword>
<dbReference type="Gene3D" id="3.60.10.10">
    <property type="entry name" value="Endonuclease/exonuclease/phosphatase"/>
    <property type="match status" value="1"/>
</dbReference>
<reference evidence="3 4" key="1">
    <citation type="submission" date="2021-06" db="EMBL/GenBank/DDBJ databases">
        <title>Caerostris extrusa draft genome.</title>
        <authorList>
            <person name="Kono N."/>
            <person name="Arakawa K."/>
        </authorList>
    </citation>
    <scope>NUCLEOTIDE SEQUENCE [LARGE SCALE GENOMIC DNA]</scope>
</reference>
<evidence type="ECO:0000259" key="2">
    <source>
        <dbReference type="Pfam" id="PF14529"/>
    </source>
</evidence>
<gene>
    <name evidence="3" type="primary">jockeypol_218</name>
    <name evidence="3" type="ORF">CEXT_354711</name>
</gene>
<feature type="domain" description="Endonuclease/exonuclease/phosphatase" evidence="2">
    <location>
        <begin position="17"/>
        <end position="130"/>
    </location>
</feature>
<keyword evidence="3" id="KW-0808">Transferase</keyword>
<evidence type="ECO:0000313" key="3">
    <source>
        <dbReference type="EMBL" id="GIY95285.1"/>
    </source>
</evidence>
<dbReference type="Proteomes" id="UP001054945">
    <property type="component" value="Unassembled WGS sequence"/>
</dbReference>
<dbReference type="GO" id="GO:0003964">
    <property type="term" value="F:RNA-directed DNA polymerase activity"/>
    <property type="evidence" value="ECO:0007669"/>
    <property type="project" value="UniProtKB-KW"/>
</dbReference>
<accession>A0AAV4XM37</accession>
<evidence type="ECO:0000256" key="1">
    <source>
        <dbReference type="SAM" id="MobiDB-lite"/>
    </source>
</evidence>
<sequence length="235" mass="26706">MEATIINIEFNNYPPVTFISTYKKHHSRDFPTADLAKLLNINNNVIIAGDFNATHKAWNNAKNSKHGTQLYKFISNRRDIKIIAPNTHTHLSQQARASHTILDFALFKNIPFTHSIETFNDLSSDHLPIVIKIDINCTPRSAPQLHTTNWNNFNFYLQNTPLPISKIKNTSDADTAVTNFTNTLHDAFNKSSKPKSTQRKPNLPKEIKNQIKIKTTLDASGKTRAIQTPKRHLIT</sequence>
<dbReference type="SUPFAM" id="SSF56219">
    <property type="entry name" value="DNase I-like"/>
    <property type="match status" value="1"/>
</dbReference>
<keyword evidence="3" id="KW-0695">RNA-directed DNA polymerase</keyword>
<proteinExistence type="predicted"/>
<dbReference type="Pfam" id="PF14529">
    <property type="entry name" value="Exo_endo_phos_2"/>
    <property type="match status" value="1"/>
</dbReference>
<dbReference type="InterPro" id="IPR036691">
    <property type="entry name" value="Endo/exonu/phosph_ase_sf"/>
</dbReference>
<comment type="caution">
    <text evidence="3">The sequence shown here is derived from an EMBL/GenBank/DDBJ whole genome shotgun (WGS) entry which is preliminary data.</text>
</comment>
<dbReference type="EMBL" id="BPLR01000500">
    <property type="protein sequence ID" value="GIY95285.1"/>
    <property type="molecule type" value="Genomic_DNA"/>
</dbReference>
<keyword evidence="3" id="KW-0548">Nucleotidyltransferase</keyword>
<dbReference type="PANTHER" id="PTHR33273:SF4">
    <property type="entry name" value="ENDONUCLEASE_EXONUCLEASE_PHOSPHATASE DOMAIN-CONTAINING PROTEIN"/>
    <property type="match status" value="1"/>
</dbReference>
<dbReference type="PANTHER" id="PTHR33273">
    <property type="entry name" value="DOMAIN-CONTAINING PROTEIN, PUTATIVE-RELATED"/>
    <property type="match status" value="1"/>
</dbReference>
<dbReference type="AlphaFoldDB" id="A0AAV4XM37"/>